<sequence length="95" mass="11609">MKYQPFETGHYFHIYNRGNNNENIFLEKDNYAYFLKLMKKYLLHVSDIYSYCLLPNHFHIILKFKEDSEFQVDKEKKNSFASAIFKYVKCLYQSN</sequence>
<dbReference type="SUPFAM" id="SSF143422">
    <property type="entry name" value="Transposase IS200-like"/>
    <property type="match status" value="1"/>
</dbReference>
<dbReference type="Proteomes" id="UP000248987">
    <property type="component" value="Unassembled WGS sequence"/>
</dbReference>
<comment type="caution">
    <text evidence="1">The sequence shown here is derived from an EMBL/GenBank/DDBJ whole genome shotgun (WGS) entry which is preliminary data.</text>
</comment>
<accession>A0A327RZ21</accession>
<protein>
    <recommendedName>
        <fullName evidence="3">Transposase IS200 family protein</fullName>
    </recommendedName>
</protein>
<evidence type="ECO:0008006" key="3">
    <source>
        <dbReference type="Google" id="ProtNLM"/>
    </source>
</evidence>
<dbReference type="Gene3D" id="3.30.70.1290">
    <property type="entry name" value="Transposase IS200-like"/>
    <property type="match status" value="1"/>
</dbReference>
<evidence type="ECO:0000313" key="2">
    <source>
        <dbReference type="Proteomes" id="UP000248987"/>
    </source>
</evidence>
<proteinExistence type="predicted"/>
<dbReference type="GO" id="GO:0003677">
    <property type="term" value="F:DNA binding"/>
    <property type="evidence" value="ECO:0007669"/>
    <property type="project" value="InterPro"/>
</dbReference>
<organism evidence="1 2">
    <name type="scientific">Gelidibacter algens</name>
    <dbReference type="NCBI Taxonomy" id="49280"/>
    <lineage>
        <taxon>Bacteria</taxon>
        <taxon>Pseudomonadati</taxon>
        <taxon>Bacteroidota</taxon>
        <taxon>Flavobacteriia</taxon>
        <taxon>Flavobacteriales</taxon>
        <taxon>Flavobacteriaceae</taxon>
        <taxon>Gelidibacter</taxon>
    </lineage>
</organism>
<gene>
    <name evidence="1" type="ORF">LX77_03159</name>
</gene>
<reference evidence="1 2" key="1">
    <citation type="submission" date="2018-06" db="EMBL/GenBank/DDBJ databases">
        <title>Genomic Encyclopedia of Archaeal and Bacterial Type Strains, Phase II (KMG-II): from individual species to whole genera.</title>
        <authorList>
            <person name="Goeker M."/>
        </authorList>
    </citation>
    <scope>NUCLEOTIDE SEQUENCE [LARGE SCALE GENOMIC DNA]</scope>
    <source>
        <strain evidence="1 2">DSM 12408</strain>
    </source>
</reference>
<dbReference type="RefSeq" id="WP_111625962.1">
    <property type="nucleotide sequence ID" value="NZ_QLLQ01000015.1"/>
</dbReference>
<dbReference type="EMBL" id="QLLQ01000015">
    <property type="protein sequence ID" value="RAJ20633.1"/>
    <property type="molecule type" value="Genomic_DNA"/>
</dbReference>
<dbReference type="AlphaFoldDB" id="A0A327RZ21"/>
<dbReference type="GO" id="GO:0004803">
    <property type="term" value="F:transposase activity"/>
    <property type="evidence" value="ECO:0007669"/>
    <property type="project" value="InterPro"/>
</dbReference>
<dbReference type="GO" id="GO:0006313">
    <property type="term" value="P:DNA transposition"/>
    <property type="evidence" value="ECO:0007669"/>
    <property type="project" value="InterPro"/>
</dbReference>
<dbReference type="InterPro" id="IPR036515">
    <property type="entry name" value="Transposase_17_sf"/>
</dbReference>
<name>A0A327RZ21_9FLAO</name>
<keyword evidence="2" id="KW-1185">Reference proteome</keyword>
<evidence type="ECO:0000313" key="1">
    <source>
        <dbReference type="EMBL" id="RAJ20633.1"/>
    </source>
</evidence>